<keyword evidence="2" id="KW-1185">Reference proteome</keyword>
<evidence type="ECO:0000313" key="1">
    <source>
        <dbReference type="EMBL" id="EHO67925.1"/>
    </source>
</evidence>
<dbReference type="HOGENOM" id="CLU_3375217_0_0_10"/>
<organism evidence="1 2">
    <name type="scientific">Segatella maculosa OT 289</name>
    <dbReference type="NCBI Taxonomy" id="999422"/>
    <lineage>
        <taxon>Bacteria</taxon>
        <taxon>Pseudomonadati</taxon>
        <taxon>Bacteroidota</taxon>
        <taxon>Bacteroidia</taxon>
        <taxon>Bacteroidales</taxon>
        <taxon>Prevotellaceae</taxon>
        <taxon>Segatella</taxon>
    </lineage>
</organism>
<evidence type="ECO:0000313" key="2">
    <source>
        <dbReference type="Proteomes" id="UP000003167"/>
    </source>
</evidence>
<comment type="caution">
    <text evidence="1">The sequence shown here is derived from an EMBL/GenBank/DDBJ whole genome shotgun (WGS) entry which is preliminary data.</text>
</comment>
<dbReference type="Proteomes" id="UP000003167">
    <property type="component" value="Unassembled WGS sequence"/>
</dbReference>
<protein>
    <submittedName>
        <fullName evidence="1">Uncharacterized protein</fullName>
    </submittedName>
</protein>
<reference evidence="1 2" key="1">
    <citation type="submission" date="2011-12" db="EMBL/GenBank/DDBJ databases">
        <title>The Genome Sequence of Prevotella maculosa OT 289.</title>
        <authorList>
            <consortium name="The Broad Institute Genome Sequencing Platform"/>
            <person name="Earl A."/>
            <person name="Ward D."/>
            <person name="Feldgarden M."/>
            <person name="Gevers D."/>
            <person name="Izard J."/>
            <person name="Blanton J.M."/>
            <person name="Mathney J."/>
            <person name="Tanner A.C."/>
            <person name="Dewhirst F.E."/>
            <person name="Young S.K."/>
            <person name="Zeng Q."/>
            <person name="Gargeya S."/>
            <person name="Fitzgerald M."/>
            <person name="Haas B."/>
            <person name="Abouelleil A."/>
            <person name="Alvarado L."/>
            <person name="Arachchi H.M."/>
            <person name="Berlin A."/>
            <person name="Chapman S.B."/>
            <person name="Gearin G."/>
            <person name="Goldberg J."/>
            <person name="Griggs A."/>
            <person name="Gujja S."/>
            <person name="Hansen M."/>
            <person name="Heiman D."/>
            <person name="Howarth C."/>
            <person name="Larimer J."/>
            <person name="Lui A."/>
            <person name="MacDonald P.J.P."/>
            <person name="McCowen C."/>
            <person name="Montmayeur A."/>
            <person name="Murphy C."/>
            <person name="Neiman D."/>
            <person name="Pearson M."/>
            <person name="Priest M."/>
            <person name="Roberts A."/>
            <person name="Saif S."/>
            <person name="Shea T."/>
            <person name="Sisk P."/>
            <person name="Stolte C."/>
            <person name="Sykes S."/>
            <person name="Wortman J."/>
            <person name="Nusbaum C."/>
            <person name="Birren B."/>
        </authorList>
    </citation>
    <scope>NUCLEOTIDE SEQUENCE [LARGE SCALE GENOMIC DNA]</scope>
    <source>
        <strain evidence="1 2">OT 289</strain>
    </source>
</reference>
<accession>H1HPF6</accession>
<gene>
    <name evidence="1" type="ORF">HMPREF9944_02050</name>
</gene>
<dbReference type="AlphaFoldDB" id="H1HPF6"/>
<proteinExistence type="predicted"/>
<sequence>MEELSLCINKAIQNFVGCDKITKFAALLLLEEFI</sequence>
<name>H1HPF6_9BACT</name>
<dbReference type="EMBL" id="AGEK01000035">
    <property type="protein sequence ID" value="EHO67925.1"/>
    <property type="molecule type" value="Genomic_DNA"/>
</dbReference>